<evidence type="ECO:0000313" key="7">
    <source>
        <dbReference type="EMBL" id="BAN36464.1"/>
    </source>
</evidence>
<feature type="binding site" evidence="5">
    <location>
        <begin position="142"/>
        <end position="146"/>
    </location>
    <ligand>
        <name>substrate</name>
    </ligand>
</feature>
<evidence type="ECO:0000256" key="3">
    <source>
        <dbReference type="ARBA" id="ARBA00022756"/>
    </source>
</evidence>
<dbReference type="Pfam" id="PF12697">
    <property type="entry name" value="Abhydrolase_6"/>
    <property type="match status" value="1"/>
</dbReference>
<dbReference type="EC" id="3.1.1.85" evidence="5"/>
<sequence length="257" mass="27860">MSVCVEIVGKGSDLALLHGWGMHGGVWDGVRDVLARRFRLHIVDLPGYGASPAFEPYTLERLAHAVAAALPEKFHVCGWSLGGQVALEMALLFPDQIERLVLTAATPCFTVREGWPCAMPHEVLLEFATALESDYEGTLKRFLALQARGGDEAKSVLKRLRDILFARGHPDVQTLRAGLNILLESDLRNQVATIKAPTLLLHGGRDMLTPVGSAHWLAEQMPGAHLEVLSGAAHAPFLSHPAEFIEIVTGFLGPAND</sequence>
<evidence type="ECO:0000256" key="2">
    <source>
        <dbReference type="ARBA" id="ARBA00022490"/>
    </source>
</evidence>
<dbReference type="RefSeq" id="WP_009207577.1">
    <property type="nucleotide sequence ID" value="NC_022357.1"/>
</dbReference>
<keyword evidence="2 5" id="KW-0963">Cytoplasm</keyword>
<evidence type="ECO:0000256" key="4">
    <source>
        <dbReference type="ARBA" id="ARBA00022801"/>
    </source>
</evidence>
<accession>S6ANL2</accession>
<dbReference type="GO" id="GO:0090499">
    <property type="term" value="F:pimelyl-[acyl-carrier protein] methyl ester esterase activity"/>
    <property type="evidence" value="ECO:0007669"/>
    <property type="project" value="UniProtKB-EC"/>
</dbReference>
<dbReference type="KEGG" id="sdr:SCD_n02664"/>
<dbReference type="Gene3D" id="3.40.50.1820">
    <property type="entry name" value="alpha/beta hydrolase"/>
    <property type="match status" value="1"/>
</dbReference>
<feature type="active site" evidence="5">
    <location>
        <position position="234"/>
    </location>
</feature>
<dbReference type="InterPro" id="IPR010076">
    <property type="entry name" value="BioH"/>
</dbReference>
<dbReference type="eggNOG" id="COG2267">
    <property type="taxonomic scope" value="Bacteria"/>
</dbReference>
<dbReference type="GO" id="GO:0009102">
    <property type="term" value="P:biotin biosynthetic process"/>
    <property type="evidence" value="ECO:0007669"/>
    <property type="project" value="UniProtKB-UniRule"/>
</dbReference>
<dbReference type="HOGENOM" id="CLU_020336_12_2_4"/>
<dbReference type="STRING" id="1163617.SCD_n02664"/>
<reference evidence="7 8" key="1">
    <citation type="journal article" date="2012" name="Appl. Environ. Microbiol.">
        <title>Draft genome sequence of a psychrotolerant sulfur-oxidizing bacterium, Sulfuricella denitrificans skB26, and proteomic insights into cold adaptation.</title>
        <authorList>
            <person name="Watanabe T."/>
            <person name="Kojima H."/>
            <person name="Fukui M."/>
        </authorList>
    </citation>
    <scope>NUCLEOTIDE SEQUENCE [LARGE SCALE GENOMIC DNA]</scope>
    <source>
        <strain evidence="8">skB26</strain>
    </source>
</reference>
<protein>
    <recommendedName>
        <fullName evidence="5">Pimeloyl-[acyl-carrier protein] methyl ester esterase</fullName>
        <ecNumber evidence="5">3.1.1.85</ecNumber>
    </recommendedName>
    <alternativeName>
        <fullName evidence="5">Biotin synthesis protein BioH</fullName>
    </alternativeName>
    <alternativeName>
        <fullName evidence="5">Carboxylesterase BioH</fullName>
    </alternativeName>
</protein>
<comment type="pathway">
    <text evidence="5">Cofactor biosynthesis; biotin biosynthesis.</text>
</comment>
<dbReference type="GO" id="GO:0005737">
    <property type="term" value="C:cytoplasm"/>
    <property type="evidence" value="ECO:0007669"/>
    <property type="project" value="UniProtKB-SubCell"/>
</dbReference>
<keyword evidence="4 5" id="KW-0378">Hydrolase</keyword>
<dbReference type="Proteomes" id="UP000015559">
    <property type="component" value="Chromosome"/>
</dbReference>
<evidence type="ECO:0000256" key="5">
    <source>
        <dbReference type="HAMAP-Rule" id="MF_01260"/>
    </source>
</evidence>
<dbReference type="InterPro" id="IPR050266">
    <property type="entry name" value="AB_hydrolase_sf"/>
</dbReference>
<keyword evidence="8" id="KW-1185">Reference proteome</keyword>
<feature type="domain" description="AB hydrolase-1" evidence="6">
    <location>
        <begin position="16"/>
        <end position="246"/>
    </location>
</feature>
<proteinExistence type="inferred from homology"/>
<organism evidence="7 8">
    <name type="scientific">Sulfuricella denitrificans (strain DSM 22764 / NBRC 105220 / skB26)</name>
    <dbReference type="NCBI Taxonomy" id="1163617"/>
    <lineage>
        <taxon>Bacteria</taxon>
        <taxon>Pseudomonadati</taxon>
        <taxon>Pseudomonadota</taxon>
        <taxon>Betaproteobacteria</taxon>
        <taxon>Nitrosomonadales</taxon>
        <taxon>Sulfuricellaceae</taxon>
        <taxon>Sulfuricella</taxon>
    </lineage>
</organism>
<feature type="binding site" evidence="5">
    <location>
        <begin position="80"/>
        <end position="81"/>
    </location>
    <ligand>
        <name>substrate</name>
    </ligand>
</feature>
<name>S6ANL2_SULDS</name>
<evidence type="ECO:0000256" key="1">
    <source>
        <dbReference type="ARBA" id="ARBA00022487"/>
    </source>
</evidence>
<comment type="similarity">
    <text evidence="5">Belongs to the AB hydrolase superfamily. Carboxylesterase BioH family.</text>
</comment>
<gene>
    <name evidence="5" type="primary">bioH</name>
    <name evidence="7" type="ORF">SCD_n02664</name>
</gene>
<keyword evidence="3 5" id="KW-0093">Biotin biosynthesis</keyword>
<feature type="binding site" evidence="5">
    <location>
        <position position="234"/>
    </location>
    <ligand>
        <name>substrate</name>
    </ligand>
</feature>
<dbReference type="GO" id="GO:0016020">
    <property type="term" value="C:membrane"/>
    <property type="evidence" value="ECO:0007669"/>
    <property type="project" value="TreeGrafter"/>
</dbReference>
<evidence type="ECO:0000313" key="8">
    <source>
        <dbReference type="Proteomes" id="UP000015559"/>
    </source>
</evidence>
<evidence type="ECO:0000259" key="6">
    <source>
        <dbReference type="Pfam" id="PF12697"/>
    </source>
</evidence>
<dbReference type="InterPro" id="IPR029058">
    <property type="entry name" value="AB_hydrolase_fold"/>
</dbReference>
<dbReference type="InterPro" id="IPR000073">
    <property type="entry name" value="AB_hydrolase_1"/>
</dbReference>
<dbReference type="EMBL" id="AP013066">
    <property type="protein sequence ID" value="BAN36464.1"/>
    <property type="molecule type" value="Genomic_DNA"/>
</dbReference>
<dbReference type="SUPFAM" id="SSF53474">
    <property type="entry name" value="alpha/beta-Hydrolases"/>
    <property type="match status" value="1"/>
</dbReference>
<comment type="subunit">
    <text evidence="5">Monomer.</text>
</comment>
<comment type="function">
    <text evidence="5">The physiological role of BioH is to remove the methyl group introduced by BioC when the pimeloyl moiety is complete. It allows to synthesize pimeloyl-ACP via the fatty acid synthetic pathway through the hydrolysis of the ester bonds of pimeloyl-ACP esters.</text>
</comment>
<dbReference type="PANTHER" id="PTHR43798">
    <property type="entry name" value="MONOACYLGLYCEROL LIPASE"/>
    <property type="match status" value="1"/>
</dbReference>
<dbReference type="UniPathway" id="UPA00078"/>
<dbReference type="PANTHER" id="PTHR43798:SF31">
    <property type="entry name" value="AB HYDROLASE SUPERFAMILY PROTEIN YCLE"/>
    <property type="match status" value="1"/>
</dbReference>
<comment type="catalytic activity">
    <reaction evidence="5">
        <text>6-carboxyhexanoyl-[ACP] methyl ester + H2O = 6-carboxyhexanoyl-[ACP] + methanol + H(+)</text>
        <dbReference type="Rhea" id="RHEA:42700"/>
        <dbReference type="Rhea" id="RHEA-COMP:9955"/>
        <dbReference type="Rhea" id="RHEA-COMP:10186"/>
        <dbReference type="ChEBI" id="CHEBI:15377"/>
        <dbReference type="ChEBI" id="CHEBI:15378"/>
        <dbReference type="ChEBI" id="CHEBI:17790"/>
        <dbReference type="ChEBI" id="CHEBI:78846"/>
        <dbReference type="ChEBI" id="CHEBI:82735"/>
        <dbReference type="EC" id="3.1.1.85"/>
    </reaction>
</comment>
<keyword evidence="1 5" id="KW-0719">Serine esterase</keyword>
<dbReference type="OrthoDB" id="9798888at2"/>
<dbReference type="NCBIfam" id="TIGR01738">
    <property type="entry name" value="bioH"/>
    <property type="match status" value="1"/>
</dbReference>
<dbReference type="AlphaFoldDB" id="S6ANL2"/>
<comment type="subcellular location">
    <subcellularLocation>
        <location evidence="5">Cytoplasm</location>
    </subcellularLocation>
</comment>
<feature type="binding site" evidence="5">
    <location>
        <position position="20"/>
    </location>
    <ligand>
        <name>substrate</name>
    </ligand>
</feature>
<feature type="active site" evidence="5">
    <location>
        <position position="206"/>
    </location>
</feature>
<feature type="active site" description="Nucleophile" evidence="5">
    <location>
        <position position="80"/>
    </location>
</feature>
<dbReference type="HAMAP" id="MF_01260">
    <property type="entry name" value="Carboxylester"/>
    <property type="match status" value="1"/>
</dbReference>